<dbReference type="InterPro" id="IPR001261">
    <property type="entry name" value="ArgE/DapE_CS"/>
</dbReference>
<dbReference type="UniPathway" id="UPA00034">
    <property type="reaction ID" value="UER00021"/>
</dbReference>
<comment type="similarity">
    <text evidence="4">Belongs to the peptidase M20A family.</text>
</comment>
<evidence type="ECO:0000313" key="14">
    <source>
        <dbReference type="Proteomes" id="UP000000346"/>
    </source>
</evidence>
<dbReference type="GeneID" id="9499172"/>
<dbReference type="PANTHER" id="PTHR43808:SF32">
    <property type="entry name" value="ARGE_DAPE-RELATED DEACYLASE"/>
    <property type="match status" value="1"/>
</dbReference>
<evidence type="ECO:0000256" key="5">
    <source>
        <dbReference type="ARBA" id="ARBA00011921"/>
    </source>
</evidence>
<dbReference type="GO" id="GO:0009014">
    <property type="term" value="F:succinyl-diaminopimelate desuccinylase activity"/>
    <property type="evidence" value="ECO:0007669"/>
    <property type="project" value="UniProtKB-EC"/>
</dbReference>
<dbReference type="InterPro" id="IPR036264">
    <property type="entry name" value="Bact_exopeptidase_dim_dom"/>
</dbReference>
<dbReference type="InterPro" id="IPR002933">
    <property type="entry name" value="Peptidase_M20"/>
</dbReference>
<dbReference type="eggNOG" id="arCOG01107">
    <property type="taxonomic scope" value="Archaea"/>
</dbReference>
<evidence type="ECO:0000256" key="11">
    <source>
        <dbReference type="ARBA" id="ARBA00051301"/>
    </source>
</evidence>
<dbReference type="PANTHER" id="PTHR43808">
    <property type="entry name" value="ACETYLORNITHINE DEACETYLASE"/>
    <property type="match status" value="1"/>
</dbReference>
<dbReference type="Gene3D" id="3.30.70.360">
    <property type="match status" value="1"/>
</dbReference>
<evidence type="ECO:0000256" key="10">
    <source>
        <dbReference type="ARBA" id="ARBA00023285"/>
    </source>
</evidence>
<feature type="domain" description="Peptidase M20 dimerisation" evidence="12">
    <location>
        <begin position="179"/>
        <end position="300"/>
    </location>
</feature>
<evidence type="ECO:0000259" key="12">
    <source>
        <dbReference type="Pfam" id="PF07687"/>
    </source>
</evidence>
<evidence type="ECO:0000256" key="8">
    <source>
        <dbReference type="ARBA" id="ARBA00022801"/>
    </source>
</evidence>
<dbReference type="SUPFAM" id="SSF55031">
    <property type="entry name" value="Bacterial exopeptidase dimerisation domain"/>
    <property type="match status" value="1"/>
</dbReference>
<dbReference type="RefSeq" id="WP_013266848.1">
    <property type="nucleotide sequence ID" value="NC_014374.1"/>
</dbReference>
<dbReference type="Proteomes" id="UP000000346">
    <property type="component" value="Chromosome"/>
</dbReference>
<comment type="pathway">
    <text evidence="3">Amino-acid biosynthesis; L-lysine biosynthesis via DAP pathway; LL-2,6-diaminopimelate from (S)-tetrahydrodipicolinate (succinylase route): step 3/3.</text>
</comment>
<keyword evidence="14" id="KW-1185">Reference proteome</keyword>
<evidence type="ECO:0000313" key="13">
    <source>
        <dbReference type="EMBL" id="ADL19336.1"/>
    </source>
</evidence>
<dbReference type="GO" id="GO:0009089">
    <property type="term" value="P:lysine biosynthetic process via diaminopimelate"/>
    <property type="evidence" value="ECO:0007669"/>
    <property type="project" value="UniProtKB-UniPathway"/>
</dbReference>
<keyword evidence="8" id="KW-0378">Hydrolase</keyword>
<dbReference type="SUPFAM" id="SSF53187">
    <property type="entry name" value="Zn-dependent exopeptidases"/>
    <property type="match status" value="1"/>
</dbReference>
<dbReference type="HOGENOM" id="CLU_021802_2_3_2"/>
<dbReference type="FunCoup" id="D9Q1Z8">
    <property type="interactions" value="71"/>
</dbReference>
<dbReference type="InterPro" id="IPR050072">
    <property type="entry name" value="Peptidase_M20A"/>
</dbReference>
<gene>
    <name evidence="13" type="ordered locus">ASAC_0931</name>
</gene>
<dbReference type="AlphaFoldDB" id="D9Q1Z8"/>
<evidence type="ECO:0000256" key="6">
    <source>
        <dbReference type="ARBA" id="ARBA00016853"/>
    </source>
</evidence>
<keyword evidence="9" id="KW-0862">Zinc</keyword>
<dbReference type="KEGG" id="asc:ASAC_0931"/>
<dbReference type="EMBL" id="CP001742">
    <property type="protein sequence ID" value="ADL19336.1"/>
    <property type="molecule type" value="Genomic_DNA"/>
</dbReference>
<evidence type="ECO:0000256" key="3">
    <source>
        <dbReference type="ARBA" id="ARBA00005130"/>
    </source>
</evidence>
<comment type="cofactor">
    <cofactor evidence="1">
        <name>Co(2+)</name>
        <dbReference type="ChEBI" id="CHEBI:48828"/>
    </cofactor>
</comment>
<evidence type="ECO:0000256" key="2">
    <source>
        <dbReference type="ARBA" id="ARBA00001947"/>
    </source>
</evidence>
<dbReference type="InParanoid" id="D9Q1Z8"/>
<keyword evidence="10" id="KW-0170">Cobalt</keyword>
<dbReference type="InterPro" id="IPR010182">
    <property type="entry name" value="ArgE/DapE"/>
</dbReference>
<accession>D9Q1Z8</accession>
<dbReference type="NCBIfam" id="NF006399">
    <property type="entry name" value="PRK08651.1-2"/>
    <property type="match status" value="1"/>
</dbReference>
<sequence>MNVESLSMRLAKLTSDMIRIDTSNPPGHTREFVNFLVDYLQLQGFSPDTVEIAEGKPNLIVKVGSGSPTLILNGHMDVVPAGDKGKWTKADPFSGEIKDDKVYGRGATDMKGGLAVIVALFSDVAKLIEDRGAGSLTLVASADEEVGGANGLGALVSRKVVTGDAAIIAEPSGVETISIGEKGLCQISLTVKGRSAHGSMPILGDNAITKSLDVIELLSQAIDSYNSKIEPPKDLEEMLESSIDVLVEEASKSQVKISRSEAEYVLKKITFNPGVMHCGTKINVVPDRCDVEIDTRLPLGVKGGGERTACELLLEDIRSILLENLPPDSFELGILNSSEPNYTDPNSGIVKVISNSIERVLGVKPKYRIETGATDGRYLRYVGVPVAIYGPGEPFLAHAYNEYVKIEDLEKAYKVLRDAVLSFFNVSE</sequence>
<dbReference type="STRING" id="666510.ASAC_0931"/>
<evidence type="ECO:0000256" key="7">
    <source>
        <dbReference type="ARBA" id="ARBA00022723"/>
    </source>
</evidence>
<proteinExistence type="inferred from homology"/>
<evidence type="ECO:0000256" key="4">
    <source>
        <dbReference type="ARBA" id="ARBA00006247"/>
    </source>
</evidence>
<dbReference type="InterPro" id="IPR011650">
    <property type="entry name" value="Peptidase_M20_dimer"/>
</dbReference>
<name>D9Q1Z8_ACIS3</name>
<dbReference type="Pfam" id="PF01546">
    <property type="entry name" value="Peptidase_M20"/>
    <property type="match status" value="1"/>
</dbReference>
<reference evidence="13 14" key="1">
    <citation type="journal article" date="2010" name="Appl. Environ. Microbiol.">
        <title>The genome sequence of the crenarchaeon Acidilobus saccharovorans supports a new order, Acidilobales, and suggests an important ecological role in terrestrial acidic hot springs.</title>
        <authorList>
            <person name="Mardanov A.V."/>
            <person name="Svetlitchnyi V.A."/>
            <person name="Beletsky A.V."/>
            <person name="Prokofeva M.I."/>
            <person name="Bonch-Osmolovskaya E.A."/>
            <person name="Ravin N.V."/>
            <person name="Skryabin K.G."/>
        </authorList>
    </citation>
    <scope>NUCLEOTIDE SEQUENCE [LARGE SCALE GENOMIC DNA]</scope>
    <source>
        <strain evidence="14">DSM 16705 / JCM 18335 / VKM B-2471 / 345-15</strain>
    </source>
</reference>
<comment type="catalytic activity">
    <reaction evidence="11">
        <text>N-succinyl-(2S,6S)-2,6-diaminopimelate + H2O = (2S,6S)-2,6-diaminopimelate + succinate</text>
        <dbReference type="Rhea" id="RHEA:22608"/>
        <dbReference type="ChEBI" id="CHEBI:15377"/>
        <dbReference type="ChEBI" id="CHEBI:30031"/>
        <dbReference type="ChEBI" id="CHEBI:57609"/>
        <dbReference type="ChEBI" id="CHEBI:58087"/>
        <dbReference type="EC" id="3.5.1.18"/>
    </reaction>
</comment>
<organism evidence="13 14">
    <name type="scientific">Acidilobus saccharovorans (strain DSM 16705 / JCM 18335 / VKM B-2471 / 345-15)</name>
    <dbReference type="NCBI Taxonomy" id="666510"/>
    <lineage>
        <taxon>Archaea</taxon>
        <taxon>Thermoproteota</taxon>
        <taxon>Thermoprotei</taxon>
        <taxon>Acidilobales</taxon>
        <taxon>Acidilobaceae</taxon>
        <taxon>Acidilobus</taxon>
    </lineage>
</organism>
<dbReference type="Pfam" id="PF07687">
    <property type="entry name" value="M20_dimer"/>
    <property type="match status" value="1"/>
</dbReference>
<dbReference type="EC" id="3.5.1.18" evidence="5"/>
<dbReference type="PROSITE" id="PS00759">
    <property type="entry name" value="ARGE_DAPE_CPG2_2"/>
    <property type="match status" value="1"/>
</dbReference>
<dbReference type="GO" id="GO:0046872">
    <property type="term" value="F:metal ion binding"/>
    <property type="evidence" value="ECO:0007669"/>
    <property type="project" value="UniProtKB-KW"/>
</dbReference>
<evidence type="ECO:0000256" key="9">
    <source>
        <dbReference type="ARBA" id="ARBA00022833"/>
    </source>
</evidence>
<evidence type="ECO:0000256" key="1">
    <source>
        <dbReference type="ARBA" id="ARBA00001941"/>
    </source>
</evidence>
<dbReference type="NCBIfam" id="TIGR01910">
    <property type="entry name" value="DapE-ArgE"/>
    <property type="match status" value="1"/>
</dbReference>
<dbReference type="Gene3D" id="3.40.630.10">
    <property type="entry name" value="Zn peptidases"/>
    <property type="match status" value="2"/>
</dbReference>
<protein>
    <recommendedName>
        <fullName evidence="6">Probable succinyl-diaminopimelate desuccinylase</fullName>
        <ecNumber evidence="5">3.5.1.18</ecNumber>
    </recommendedName>
</protein>
<comment type="cofactor">
    <cofactor evidence="2">
        <name>Zn(2+)</name>
        <dbReference type="ChEBI" id="CHEBI:29105"/>
    </cofactor>
</comment>
<keyword evidence="7" id="KW-0479">Metal-binding</keyword>